<sequence>MDKFLLEMKNIHKKFPGVYVLRGVNLELCAGEVLAVIGENGAGKSTLINILGGIHKKNEGEIYLNGQKTAIENVLDARNAGIGIIHQELCLVPHLTVAENIFLNREPVGKTGLIDFPKLYHNAAQFINELGLSINPDAKVSTLPIAQQQMVEIVKAVSFNSQIIVMDEPTSSISDKEVAALFKCIEDLKSRGIGIIYISHRLSELWQIADRVLVLRDGQSIQTLSVSETSNDELVKLMVGREIANYYSRTHHIEGQVALEVENLTTTKVENINFTLHKGEILGFAGLVGAGRTETVLGILGFDKIKSGKIKIYGTECRFNKPADAYASGIGFIPESRREESLFPLMSVKFNLTIKALNQFIHGIKVNFTKEYHITEKFIQEMKIKTPSPDAFIQNLSGGNQQKVVISSWLVTNPSILIMDEPTRGIDVGAKAEIYALMNALAMRGISIIMISSDLPEVINMSDRVIVMRDGRISKLLAHDQITQEEIMKYAVDVDI</sequence>
<dbReference type="STRING" id="1125699.HMPREF9194_00820"/>
<dbReference type="RefSeq" id="WP_016525114.1">
    <property type="nucleotide sequence ID" value="NZ_KE332518.1"/>
</dbReference>
<dbReference type="GO" id="GO:0005524">
    <property type="term" value="F:ATP binding"/>
    <property type="evidence" value="ECO:0007669"/>
    <property type="project" value="UniProtKB-KW"/>
</dbReference>
<keyword evidence="9" id="KW-0472">Membrane</keyword>
<feature type="domain" description="ABC transporter" evidence="10">
    <location>
        <begin position="253"/>
        <end position="495"/>
    </location>
</feature>
<evidence type="ECO:0000256" key="9">
    <source>
        <dbReference type="ARBA" id="ARBA00023136"/>
    </source>
</evidence>
<dbReference type="Pfam" id="PF00005">
    <property type="entry name" value="ABC_tran"/>
    <property type="match status" value="2"/>
</dbReference>
<evidence type="ECO:0000256" key="6">
    <source>
        <dbReference type="ARBA" id="ARBA00022741"/>
    </source>
</evidence>
<feature type="domain" description="ABC transporter" evidence="10">
    <location>
        <begin position="6"/>
        <end position="242"/>
    </location>
</feature>
<dbReference type="eggNOG" id="COG1129">
    <property type="taxonomic scope" value="Bacteria"/>
</dbReference>
<reference evidence="11 12" key="1">
    <citation type="submission" date="2013-04" db="EMBL/GenBank/DDBJ databases">
        <title>The Genome Sequence of Treponema maltophilum ATCC 51939.</title>
        <authorList>
            <consortium name="The Broad Institute Genomics Platform"/>
            <person name="Earl A."/>
            <person name="Ward D."/>
            <person name="Feldgarden M."/>
            <person name="Gevers D."/>
            <person name="Leonetti C."/>
            <person name="Blanton J.M."/>
            <person name="Dewhirst F.E."/>
            <person name="Izard J."/>
            <person name="Walker B."/>
            <person name="Young S."/>
            <person name="Zeng Q."/>
            <person name="Gargeya S."/>
            <person name="Fitzgerald M."/>
            <person name="Haas B."/>
            <person name="Abouelleil A."/>
            <person name="Allen A.W."/>
            <person name="Alvarado L."/>
            <person name="Arachchi H.M."/>
            <person name="Berlin A.M."/>
            <person name="Chapman S.B."/>
            <person name="Gainer-Dewar J."/>
            <person name="Goldberg J."/>
            <person name="Griggs A."/>
            <person name="Gujja S."/>
            <person name="Hansen M."/>
            <person name="Howarth C."/>
            <person name="Imamovic A."/>
            <person name="Ireland A."/>
            <person name="Larimer J."/>
            <person name="McCowan C."/>
            <person name="Murphy C."/>
            <person name="Pearson M."/>
            <person name="Poon T.W."/>
            <person name="Priest M."/>
            <person name="Roberts A."/>
            <person name="Saif S."/>
            <person name="Shea T."/>
            <person name="Sisk P."/>
            <person name="Sykes S."/>
            <person name="Wortman J."/>
            <person name="Nusbaum C."/>
            <person name="Birren B."/>
        </authorList>
    </citation>
    <scope>NUCLEOTIDE SEQUENCE [LARGE SCALE GENOMIC DNA]</scope>
    <source>
        <strain evidence="11 12">ATCC 51939</strain>
    </source>
</reference>
<keyword evidence="6" id="KW-0547">Nucleotide-binding</keyword>
<evidence type="ECO:0000313" key="11">
    <source>
        <dbReference type="EMBL" id="EPF30503.1"/>
    </source>
</evidence>
<evidence type="ECO:0000256" key="2">
    <source>
        <dbReference type="ARBA" id="ARBA00022448"/>
    </source>
</evidence>
<dbReference type="InterPro" id="IPR050107">
    <property type="entry name" value="ABC_carbohydrate_import_ATPase"/>
</dbReference>
<dbReference type="InterPro" id="IPR027417">
    <property type="entry name" value="P-loop_NTPase"/>
</dbReference>
<dbReference type="SMART" id="SM00382">
    <property type="entry name" value="AAA"/>
    <property type="match status" value="2"/>
</dbReference>
<dbReference type="InterPro" id="IPR003593">
    <property type="entry name" value="AAA+_ATPase"/>
</dbReference>
<name>S3JX03_TREMA</name>
<dbReference type="SUPFAM" id="SSF52540">
    <property type="entry name" value="P-loop containing nucleoside triphosphate hydrolases"/>
    <property type="match status" value="2"/>
</dbReference>
<dbReference type="EMBL" id="ATFF01000006">
    <property type="protein sequence ID" value="EPF30503.1"/>
    <property type="molecule type" value="Genomic_DNA"/>
</dbReference>
<comment type="subcellular location">
    <subcellularLocation>
        <location evidence="1">Cell membrane</location>
        <topology evidence="1">Peripheral membrane protein</topology>
    </subcellularLocation>
</comment>
<keyword evidence="2" id="KW-0813">Transport</keyword>
<dbReference type="GO" id="GO:0016887">
    <property type="term" value="F:ATP hydrolysis activity"/>
    <property type="evidence" value="ECO:0007669"/>
    <property type="project" value="InterPro"/>
</dbReference>
<dbReference type="CDD" id="cd03215">
    <property type="entry name" value="ABC_Carb_Monos_II"/>
    <property type="match status" value="1"/>
</dbReference>
<dbReference type="Proteomes" id="UP000014541">
    <property type="component" value="Unassembled WGS sequence"/>
</dbReference>
<dbReference type="PANTHER" id="PTHR43790">
    <property type="entry name" value="CARBOHYDRATE TRANSPORT ATP-BINDING PROTEIN MG119-RELATED"/>
    <property type="match status" value="1"/>
</dbReference>
<evidence type="ECO:0000256" key="1">
    <source>
        <dbReference type="ARBA" id="ARBA00004202"/>
    </source>
</evidence>
<keyword evidence="3" id="KW-1003">Cell membrane</keyword>
<protein>
    <recommendedName>
        <fullName evidence="10">ABC transporter domain-containing protein</fullName>
    </recommendedName>
</protein>
<dbReference type="AlphaFoldDB" id="S3JX03"/>
<comment type="caution">
    <text evidence="11">The sequence shown here is derived from an EMBL/GenBank/DDBJ whole genome shotgun (WGS) entry which is preliminary data.</text>
</comment>
<dbReference type="GO" id="GO:0005886">
    <property type="term" value="C:plasma membrane"/>
    <property type="evidence" value="ECO:0007669"/>
    <property type="project" value="UniProtKB-SubCell"/>
</dbReference>
<keyword evidence="5" id="KW-0677">Repeat</keyword>
<keyword evidence="12" id="KW-1185">Reference proteome</keyword>
<organism evidence="11 12">
    <name type="scientific">Treponema maltophilum ATCC 51939</name>
    <dbReference type="NCBI Taxonomy" id="1125699"/>
    <lineage>
        <taxon>Bacteria</taxon>
        <taxon>Pseudomonadati</taxon>
        <taxon>Spirochaetota</taxon>
        <taxon>Spirochaetia</taxon>
        <taxon>Spirochaetales</taxon>
        <taxon>Treponemataceae</taxon>
        <taxon>Treponema</taxon>
    </lineage>
</organism>
<dbReference type="PANTHER" id="PTHR43790:SF3">
    <property type="entry name" value="D-ALLOSE IMPORT ATP-BINDING PROTEIN ALSA-RELATED"/>
    <property type="match status" value="1"/>
</dbReference>
<keyword evidence="4" id="KW-0762">Sugar transport</keyword>
<dbReference type="InterPro" id="IPR003439">
    <property type="entry name" value="ABC_transporter-like_ATP-bd"/>
</dbReference>
<keyword evidence="8" id="KW-1278">Translocase</keyword>
<proteinExistence type="predicted"/>
<dbReference type="PATRIC" id="fig|1125699.3.peg.834"/>
<dbReference type="HOGENOM" id="CLU_000604_92_3_12"/>
<evidence type="ECO:0000256" key="5">
    <source>
        <dbReference type="ARBA" id="ARBA00022737"/>
    </source>
</evidence>
<evidence type="ECO:0000256" key="4">
    <source>
        <dbReference type="ARBA" id="ARBA00022597"/>
    </source>
</evidence>
<dbReference type="OrthoDB" id="304830at2"/>
<dbReference type="CDD" id="cd03216">
    <property type="entry name" value="ABC_Carb_Monos_I"/>
    <property type="match status" value="1"/>
</dbReference>
<accession>S3JX03</accession>
<dbReference type="Gene3D" id="3.40.50.300">
    <property type="entry name" value="P-loop containing nucleotide triphosphate hydrolases"/>
    <property type="match status" value="2"/>
</dbReference>
<evidence type="ECO:0000256" key="3">
    <source>
        <dbReference type="ARBA" id="ARBA00022475"/>
    </source>
</evidence>
<dbReference type="PROSITE" id="PS50893">
    <property type="entry name" value="ABC_TRANSPORTER_2"/>
    <property type="match status" value="2"/>
</dbReference>
<evidence type="ECO:0000256" key="7">
    <source>
        <dbReference type="ARBA" id="ARBA00022840"/>
    </source>
</evidence>
<evidence type="ECO:0000313" key="12">
    <source>
        <dbReference type="Proteomes" id="UP000014541"/>
    </source>
</evidence>
<dbReference type="PROSITE" id="PS00211">
    <property type="entry name" value="ABC_TRANSPORTER_1"/>
    <property type="match status" value="1"/>
</dbReference>
<keyword evidence="7" id="KW-0067">ATP-binding</keyword>
<evidence type="ECO:0000259" key="10">
    <source>
        <dbReference type="PROSITE" id="PS50893"/>
    </source>
</evidence>
<dbReference type="InterPro" id="IPR017871">
    <property type="entry name" value="ABC_transporter-like_CS"/>
</dbReference>
<gene>
    <name evidence="11" type="ORF">HMPREF9194_00820</name>
</gene>
<evidence type="ECO:0000256" key="8">
    <source>
        <dbReference type="ARBA" id="ARBA00022967"/>
    </source>
</evidence>
<dbReference type="FunFam" id="3.40.50.300:FF:000127">
    <property type="entry name" value="Ribose import ATP-binding protein RbsA"/>
    <property type="match status" value="1"/>
</dbReference>